<keyword evidence="11" id="KW-1185">Reference proteome</keyword>
<comment type="caution">
    <text evidence="10">The sequence shown here is derived from an EMBL/GenBank/DDBJ whole genome shotgun (WGS) entry which is preliminary data.</text>
</comment>
<keyword evidence="1 8" id="KW-0132">Cell division</keyword>
<reference evidence="10 11" key="1">
    <citation type="submission" date="2020-12" db="EMBL/GenBank/DDBJ databases">
        <title>YIM B01967 draft genome.</title>
        <authorList>
            <person name="Yan X."/>
        </authorList>
    </citation>
    <scope>NUCLEOTIDE SEQUENCE [LARGE SCALE GENOMIC DNA]</scope>
    <source>
        <strain evidence="10 11">YIM B01967</strain>
    </source>
</reference>
<evidence type="ECO:0000256" key="3">
    <source>
        <dbReference type="ARBA" id="ARBA00022989"/>
    </source>
</evidence>
<keyword evidence="2 8" id="KW-0812">Transmembrane</keyword>
<keyword evidence="4 8" id="KW-0175">Coiled coil</keyword>
<evidence type="ECO:0000256" key="8">
    <source>
        <dbReference type="HAMAP-Rule" id="MF_00728"/>
    </source>
</evidence>
<evidence type="ECO:0000256" key="9">
    <source>
        <dbReference type="SAM" id="Phobius"/>
    </source>
</evidence>
<feature type="transmembrane region" description="Helical" evidence="9">
    <location>
        <begin position="6"/>
        <end position="22"/>
    </location>
</feature>
<evidence type="ECO:0000256" key="5">
    <source>
        <dbReference type="ARBA" id="ARBA00023136"/>
    </source>
</evidence>
<evidence type="ECO:0000256" key="6">
    <source>
        <dbReference type="ARBA" id="ARBA00023210"/>
    </source>
</evidence>
<evidence type="ECO:0000313" key="10">
    <source>
        <dbReference type="EMBL" id="MBK3493599.1"/>
    </source>
</evidence>
<dbReference type="EMBL" id="JAEOAH010000001">
    <property type="protein sequence ID" value="MBK3493599.1"/>
    <property type="molecule type" value="Genomic_DNA"/>
</dbReference>
<gene>
    <name evidence="8 10" type="primary">ezrA</name>
    <name evidence="10" type="ORF">JFL43_01680</name>
</gene>
<feature type="topological domain" description="Cytoplasmic" evidence="8">
    <location>
        <begin position="23"/>
        <end position="564"/>
    </location>
</feature>
<evidence type="ECO:0000256" key="7">
    <source>
        <dbReference type="ARBA" id="ARBA00023306"/>
    </source>
</evidence>
<protein>
    <recommendedName>
        <fullName evidence="8">Septation ring formation regulator EzrA</fullName>
    </recommendedName>
</protein>
<keyword evidence="3 8" id="KW-1133">Transmembrane helix</keyword>
<sequence length="564" mass="66270">MLQYIIPVIIVLCIIVTFIFILRRKHNKEIQRLDQKKLQIQNKPVLEELTKVKALNMNGQTEEMFERWRNKWTELMDVEMPKIDVLLFDAEDQVDKFHFSKATEIEKEIESRITEYDQEMNQILKELDELIGSEEKNRIEIEQLKDQYRSARKTLLAHQYSYGPAAGPLEKRLETFNPKFEEYDTLTESGNYLQAREIVITLNEEGQQIFKLINEIPTLLTDIQHKIPSNIHELRNGQREMEEQSFFLKHLEINEKLDLMEVSIDEFKQQIADLNITSVQHRVNEIKDEIESFYDALEKEVLAKKYVDENFEQIGTRLEKVILSTIDTAKEAEEVQKGYHLSEKDAALPANCKQQLMSLRQRYELLTRQVKEEQSAYSSLQEELKEVKEETERLFEEQDRFADRLKNLRIDENKARATLDKLKQLLHETDRMLNKANIPGIPEEMDVRLEEAEEQLFIVVQGLKEVPLNMVMVHKNLDTAEKCIQDVHNTATEMLENVLLIERIIQYGNRYRASNPTMHQRLLEAEQAFREFRYAKALENAATAVESAEPGAMKKIQVLAKDDN</sequence>
<evidence type="ECO:0000256" key="4">
    <source>
        <dbReference type="ARBA" id="ARBA00023054"/>
    </source>
</evidence>
<name>A0ABS1H2G8_9BACL</name>
<feature type="coiled-coil region" evidence="8">
    <location>
        <begin position="356"/>
        <end position="425"/>
    </location>
</feature>
<comment type="subcellular location">
    <subcellularLocation>
        <location evidence="8">Cell membrane</location>
        <topology evidence="8">Single-pass membrane protein</topology>
    </subcellularLocation>
    <text evidence="8">Colocalized with FtsZ to the nascent septal site.</text>
</comment>
<evidence type="ECO:0000256" key="1">
    <source>
        <dbReference type="ARBA" id="ARBA00022618"/>
    </source>
</evidence>
<proteinExistence type="inferred from homology"/>
<evidence type="ECO:0000313" key="11">
    <source>
        <dbReference type="Proteomes" id="UP000618943"/>
    </source>
</evidence>
<dbReference type="HAMAP" id="MF_00728">
    <property type="entry name" value="EzrA"/>
    <property type="match status" value="1"/>
</dbReference>
<comment type="similarity">
    <text evidence="8">Belongs to the EzrA family.</text>
</comment>
<organism evidence="10 11">
    <name type="scientific">Viridibacillus soli</name>
    <dbReference type="NCBI Taxonomy" id="2798301"/>
    <lineage>
        <taxon>Bacteria</taxon>
        <taxon>Bacillati</taxon>
        <taxon>Bacillota</taxon>
        <taxon>Bacilli</taxon>
        <taxon>Bacillales</taxon>
        <taxon>Caryophanaceae</taxon>
        <taxon>Viridibacillus</taxon>
    </lineage>
</organism>
<keyword evidence="5 8" id="KW-0472">Membrane</keyword>
<keyword evidence="7 8" id="KW-0131">Cell cycle</keyword>
<dbReference type="NCBIfam" id="NF003413">
    <property type="entry name" value="PRK04778.1-7"/>
    <property type="match status" value="1"/>
</dbReference>
<dbReference type="InterPro" id="IPR010379">
    <property type="entry name" value="EzrA"/>
</dbReference>
<feature type="coiled-coil region" evidence="8">
    <location>
        <begin position="106"/>
        <end position="154"/>
    </location>
</feature>
<keyword evidence="8" id="KW-1003">Cell membrane</keyword>
<keyword evidence="6 8" id="KW-0717">Septation</keyword>
<dbReference type="Proteomes" id="UP000618943">
    <property type="component" value="Unassembled WGS sequence"/>
</dbReference>
<dbReference type="Pfam" id="PF06160">
    <property type="entry name" value="EzrA"/>
    <property type="match status" value="1"/>
</dbReference>
<accession>A0ABS1H2G8</accession>
<dbReference type="RefSeq" id="WP_100794529.1">
    <property type="nucleotide sequence ID" value="NZ_JAEOAH010000001.1"/>
</dbReference>
<evidence type="ECO:0000256" key="2">
    <source>
        <dbReference type="ARBA" id="ARBA00022692"/>
    </source>
</evidence>
<feature type="topological domain" description="Extracellular" evidence="8">
    <location>
        <begin position="1"/>
        <end position="3"/>
    </location>
</feature>
<comment type="function">
    <text evidence="8">Negative regulator of FtsZ ring formation; modulates the frequency and position of FtsZ ring formation. Inhibits FtsZ ring formation at polar sites. Interacts either with FtsZ or with one of its binding partners to promote depolymerization.</text>
</comment>